<dbReference type="EMBL" id="ML992667">
    <property type="protein sequence ID" value="KAF2215015.1"/>
    <property type="molecule type" value="Genomic_DNA"/>
</dbReference>
<protein>
    <submittedName>
        <fullName evidence="1">Uncharacterized protein</fullName>
    </submittedName>
</protein>
<evidence type="ECO:0000313" key="2">
    <source>
        <dbReference type="Proteomes" id="UP000799539"/>
    </source>
</evidence>
<dbReference type="Proteomes" id="UP000799539">
    <property type="component" value="Unassembled WGS sequence"/>
</dbReference>
<proteinExistence type="predicted"/>
<keyword evidence="2" id="KW-1185">Reference proteome</keyword>
<evidence type="ECO:0000313" key="1">
    <source>
        <dbReference type="EMBL" id="KAF2215015.1"/>
    </source>
</evidence>
<sequence length="102" mass="10976">MCTVLHQRYTGAAAASWKAAQLGRSDSCILCDTAAAGRRSAWQMSRLAACSTACFIAEGEKGRRCHLGSAARDRAEQRHFLRLRKLSFAASGAMLLPFALTG</sequence>
<gene>
    <name evidence="1" type="ORF">CERZMDRAFT_82889</name>
</gene>
<dbReference type="AlphaFoldDB" id="A0A6A6FNH0"/>
<name>A0A6A6FNH0_9PEZI</name>
<organism evidence="1 2">
    <name type="scientific">Cercospora zeae-maydis SCOH1-5</name>
    <dbReference type="NCBI Taxonomy" id="717836"/>
    <lineage>
        <taxon>Eukaryota</taxon>
        <taxon>Fungi</taxon>
        <taxon>Dikarya</taxon>
        <taxon>Ascomycota</taxon>
        <taxon>Pezizomycotina</taxon>
        <taxon>Dothideomycetes</taxon>
        <taxon>Dothideomycetidae</taxon>
        <taxon>Mycosphaerellales</taxon>
        <taxon>Mycosphaerellaceae</taxon>
        <taxon>Cercospora</taxon>
    </lineage>
</organism>
<accession>A0A6A6FNH0</accession>
<reference evidence="1" key="1">
    <citation type="journal article" date="2020" name="Stud. Mycol.">
        <title>101 Dothideomycetes genomes: a test case for predicting lifestyles and emergence of pathogens.</title>
        <authorList>
            <person name="Haridas S."/>
            <person name="Albert R."/>
            <person name="Binder M."/>
            <person name="Bloem J."/>
            <person name="Labutti K."/>
            <person name="Salamov A."/>
            <person name="Andreopoulos B."/>
            <person name="Baker S."/>
            <person name="Barry K."/>
            <person name="Bills G."/>
            <person name="Bluhm B."/>
            <person name="Cannon C."/>
            <person name="Castanera R."/>
            <person name="Culley D."/>
            <person name="Daum C."/>
            <person name="Ezra D."/>
            <person name="Gonzalez J."/>
            <person name="Henrissat B."/>
            <person name="Kuo A."/>
            <person name="Liang C."/>
            <person name="Lipzen A."/>
            <person name="Lutzoni F."/>
            <person name="Magnuson J."/>
            <person name="Mondo S."/>
            <person name="Nolan M."/>
            <person name="Ohm R."/>
            <person name="Pangilinan J."/>
            <person name="Park H.-J."/>
            <person name="Ramirez L."/>
            <person name="Alfaro M."/>
            <person name="Sun H."/>
            <person name="Tritt A."/>
            <person name="Yoshinaga Y."/>
            <person name="Zwiers L.-H."/>
            <person name="Turgeon B."/>
            <person name="Goodwin S."/>
            <person name="Spatafora J."/>
            <person name="Crous P."/>
            <person name="Grigoriev I."/>
        </authorList>
    </citation>
    <scope>NUCLEOTIDE SEQUENCE</scope>
    <source>
        <strain evidence="1">SCOH1-5</strain>
    </source>
</reference>